<reference evidence="2 3" key="1">
    <citation type="submission" date="2019-01" db="EMBL/GenBank/DDBJ databases">
        <title>Sequencing of cultivated peanut Arachis hypogaea provides insights into genome evolution and oil improvement.</title>
        <authorList>
            <person name="Chen X."/>
        </authorList>
    </citation>
    <scope>NUCLEOTIDE SEQUENCE [LARGE SCALE GENOMIC DNA]</scope>
    <source>
        <strain evidence="3">cv. Fuhuasheng</strain>
        <tissue evidence="2">Leaves</tissue>
    </source>
</reference>
<evidence type="ECO:0000256" key="1">
    <source>
        <dbReference type="SAM" id="MobiDB-lite"/>
    </source>
</evidence>
<feature type="compositionally biased region" description="Polar residues" evidence="1">
    <location>
        <begin position="197"/>
        <end position="210"/>
    </location>
</feature>
<protein>
    <submittedName>
        <fullName evidence="2">Uncharacterized protein</fullName>
    </submittedName>
</protein>
<feature type="compositionally biased region" description="Acidic residues" evidence="1">
    <location>
        <begin position="82"/>
        <end position="96"/>
    </location>
</feature>
<evidence type="ECO:0000313" key="2">
    <source>
        <dbReference type="EMBL" id="RYR03435.1"/>
    </source>
</evidence>
<dbReference type="Proteomes" id="UP000289738">
    <property type="component" value="Chromosome B06"/>
</dbReference>
<accession>A0A444YNC4</accession>
<comment type="caution">
    <text evidence="2">The sequence shown here is derived from an EMBL/GenBank/DDBJ whole genome shotgun (WGS) entry which is preliminary data.</text>
</comment>
<feature type="compositionally biased region" description="Low complexity" evidence="1">
    <location>
        <begin position="120"/>
        <end position="134"/>
    </location>
</feature>
<dbReference type="AlphaFoldDB" id="A0A444YNC4"/>
<sequence length="225" mass="25673">MEKITEGNWGAHVLNFIIKGIINYRLKKKKLINGCLYALMIIYFHLEKNKDKKGEEKPGLPWLVARTRVEIDGHMSDLSESDVDFFSESESEEDSEEPRRKQLKRAAKKMESKKRKQILEDSSLESQSESTYETQSEKRKHIIEDSSSEEENPSYDGMLEVSLATETDPLFQGQMEQSSVNKPSDSMFSQEEESLSDPAQQQIISSNSTMPAFIPGNIRKPCATI</sequence>
<gene>
    <name evidence="2" type="ORF">Ahy_B06g082384</name>
</gene>
<name>A0A444YNC4_ARAHY</name>
<organism evidence="2 3">
    <name type="scientific">Arachis hypogaea</name>
    <name type="common">Peanut</name>
    <dbReference type="NCBI Taxonomy" id="3818"/>
    <lineage>
        <taxon>Eukaryota</taxon>
        <taxon>Viridiplantae</taxon>
        <taxon>Streptophyta</taxon>
        <taxon>Embryophyta</taxon>
        <taxon>Tracheophyta</taxon>
        <taxon>Spermatophyta</taxon>
        <taxon>Magnoliopsida</taxon>
        <taxon>eudicotyledons</taxon>
        <taxon>Gunneridae</taxon>
        <taxon>Pentapetalae</taxon>
        <taxon>rosids</taxon>
        <taxon>fabids</taxon>
        <taxon>Fabales</taxon>
        <taxon>Fabaceae</taxon>
        <taxon>Papilionoideae</taxon>
        <taxon>50 kb inversion clade</taxon>
        <taxon>dalbergioids sensu lato</taxon>
        <taxon>Dalbergieae</taxon>
        <taxon>Pterocarpus clade</taxon>
        <taxon>Arachis</taxon>
    </lineage>
</organism>
<feature type="compositionally biased region" description="Basic residues" evidence="1">
    <location>
        <begin position="101"/>
        <end position="116"/>
    </location>
</feature>
<keyword evidence="3" id="KW-1185">Reference proteome</keyword>
<dbReference type="EMBL" id="SDMP01000016">
    <property type="protein sequence ID" value="RYR03435.1"/>
    <property type="molecule type" value="Genomic_DNA"/>
</dbReference>
<evidence type="ECO:0000313" key="3">
    <source>
        <dbReference type="Proteomes" id="UP000289738"/>
    </source>
</evidence>
<feature type="region of interest" description="Disordered" evidence="1">
    <location>
        <begin position="82"/>
        <end position="225"/>
    </location>
</feature>
<feature type="compositionally biased region" description="Polar residues" evidence="1">
    <location>
        <begin position="174"/>
        <end position="189"/>
    </location>
</feature>
<proteinExistence type="predicted"/>